<evidence type="ECO:0000259" key="10">
    <source>
        <dbReference type="PROSITE" id="PS50983"/>
    </source>
</evidence>
<dbReference type="InterPro" id="IPR018060">
    <property type="entry name" value="HTH_AraC"/>
</dbReference>
<dbReference type="PANTHER" id="PTHR30532:SF29">
    <property type="entry name" value="FE(3+) DICITRATE-BINDING PERIPLASMIC PROTEIN"/>
    <property type="match status" value="1"/>
</dbReference>
<proteinExistence type="inferred from homology"/>
<feature type="domain" description="HTH araC/xylS-type" evidence="9">
    <location>
        <begin position="189"/>
        <end position="287"/>
    </location>
</feature>
<dbReference type="Gene3D" id="1.10.10.60">
    <property type="entry name" value="Homeodomain-like"/>
    <property type="match status" value="2"/>
</dbReference>
<protein>
    <submittedName>
        <fullName evidence="11">AraC family transcriptional regulator</fullName>
    </submittedName>
</protein>
<dbReference type="PROSITE" id="PS01124">
    <property type="entry name" value="HTH_ARAC_FAMILY_2"/>
    <property type="match status" value="1"/>
</dbReference>
<evidence type="ECO:0000259" key="9">
    <source>
        <dbReference type="PROSITE" id="PS01124"/>
    </source>
</evidence>
<evidence type="ECO:0000256" key="3">
    <source>
        <dbReference type="ARBA" id="ARBA00022448"/>
    </source>
</evidence>
<name>A0ABW4RDT6_9BACL</name>
<keyword evidence="12" id="KW-1185">Reference proteome</keyword>
<evidence type="ECO:0000313" key="11">
    <source>
        <dbReference type="EMBL" id="MFD1884436.1"/>
    </source>
</evidence>
<evidence type="ECO:0000256" key="8">
    <source>
        <dbReference type="SAM" id="MobiDB-lite"/>
    </source>
</evidence>
<dbReference type="InterPro" id="IPR018062">
    <property type="entry name" value="HTH_AraC-typ_CS"/>
</dbReference>
<evidence type="ECO:0000256" key="5">
    <source>
        <dbReference type="ARBA" id="ARBA00023015"/>
    </source>
</evidence>
<comment type="similarity">
    <text evidence="2">Belongs to the bacterial solute-binding protein 8 family.</text>
</comment>
<feature type="domain" description="Fe/B12 periplasmic-binding" evidence="10">
    <location>
        <begin position="387"/>
        <end position="646"/>
    </location>
</feature>
<comment type="subcellular location">
    <subcellularLocation>
        <location evidence="1">Cell envelope</location>
    </subcellularLocation>
</comment>
<organism evidence="11 12">
    <name type="scientific">Paenibacillus wenxiniae</name>
    <dbReference type="NCBI Taxonomy" id="1636843"/>
    <lineage>
        <taxon>Bacteria</taxon>
        <taxon>Bacillati</taxon>
        <taxon>Bacillota</taxon>
        <taxon>Bacilli</taxon>
        <taxon>Bacillales</taxon>
        <taxon>Paenibacillaceae</taxon>
        <taxon>Paenibacillus</taxon>
    </lineage>
</organism>
<evidence type="ECO:0000256" key="7">
    <source>
        <dbReference type="ARBA" id="ARBA00023163"/>
    </source>
</evidence>
<dbReference type="EMBL" id="JBHUEH010000009">
    <property type="protein sequence ID" value="MFD1884436.1"/>
    <property type="molecule type" value="Genomic_DNA"/>
</dbReference>
<reference evidence="12" key="1">
    <citation type="journal article" date="2019" name="Int. J. Syst. Evol. Microbiol.">
        <title>The Global Catalogue of Microorganisms (GCM) 10K type strain sequencing project: providing services to taxonomists for standard genome sequencing and annotation.</title>
        <authorList>
            <consortium name="The Broad Institute Genomics Platform"/>
            <consortium name="The Broad Institute Genome Sequencing Center for Infectious Disease"/>
            <person name="Wu L."/>
            <person name="Ma J."/>
        </authorList>
    </citation>
    <scope>NUCLEOTIDE SEQUENCE [LARGE SCALE GENOMIC DNA]</scope>
    <source>
        <strain evidence="12">CCUG 54950</strain>
    </source>
</reference>
<evidence type="ECO:0000256" key="2">
    <source>
        <dbReference type="ARBA" id="ARBA00008814"/>
    </source>
</evidence>
<dbReference type="Gene3D" id="3.40.50.1980">
    <property type="entry name" value="Nitrogenase molybdenum iron protein domain"/>
    <property type="match status" value="2"/>
</dbReference>
<dbReference type="InterPro" id="IPR002491">
    <property type="entry name" value="ABC_transptr_periplasmic_BD"/>
</dbReference>
<keyword evidence="6" id="KW-0238">DNA-binding</keyword>
<dbReference type="PROSITE" id="PS00041">
    <property type="entry name" value="HTH_ARAC_FAMILY_1"/>
    <property type="match status" value="1"/>
</dbReference>
<dbReference type="Proteomes" id="UP001597233">
    <property type="component" value="Unassembled WGS sequence"/>
</dbReference>
<dbReference type="PROSITE" id="PS50983">
    <property type="entry name" value="FE_B12_PBP"/>
    <property type="match status" value="1"/>
</dbReference>
<keyword evidence="5" id="KW-0805">Transcription regulation</keyword>
<gene>
    <name evidence="11" type="ORF">ACFSC9_02785</name>
</gene>
<evidence type="ECO:0000256" key="4">
    <source>
        <dbReference type="ARBA" id="ARBA00022729"/>
    </source>
</evidence>
<evidence type="ECO:0000256" key="6">
    <source>
        <dbReference type="ARBA" id="ARBA00023125"/>
    </source>
</evidence>
<keyword evidence="7" id="KW-0804">Transcription</keyword>
<dbReference type="SUPFAM" id="SSF46689">
    <property type="entry name" value="Homeodomain-like"/>
    <property type="match status" value="2"/>
</dbReference>
<dbReference type="SUPFAM" id="SSF53807">
    <property type="entry name" value="Helical backbone' metal receptor"/>
    <property type="match status" value="1"/>
</dbReference>
<evidence type="ECO:0000313" key="12">
    <source>
        <dbReference type="Proteomes" id="UP001597233"/>
    </source>
</evidence>
<keyword evidence="3" id="KW-0813">Transport</keyword>
<dbReference type="InterPro" id="IPR009057">
    <property type="entry name" value="Homeodomain-like_sf"/>
</dbReference>
<dbReference type="InterPro" id="IPR051313">
    <property type="entry name" value="Bact_iron-sidero_bind"/>
</dbReference>
<sequence length="646" mass="72834">MKHFQSTGYSPPREHIADYIQHWTRASLSLIDIRHEWLQPERVRKVHPAPASLFMFSYGGVADVELNSSLYSIERFGLFHAGKGSSISIQPGQEGIGVYTLLYRAEPSGIWSRQLKASYDTTPFRECYGFEPDDPLFFAEHLRQLLERWTGGKALDQLYGKAALHQLVYRVYEQLERGGVQRLQPDAVSLARHYMDTHYYEPVSLRRIAQYVHVSASSLSRLFRKQHGVSPQEYLIRTRLSAVEQFLTSTDANLREIALRCGFSDEFHLNKTFKSVRGITPGDYRKLRTMQMHNSAMLHLTAIPYAGQRPASPDQATTEGEYAMFTATKGKMMIALLGLTLILSACASTAAPVSGTTSHTSASSNETSAQPATTVATHEFKHAGGTSIVPVHPKRIVTDWFYGELLTLGVRPIGYPEYLLSEYRYVNNEGTEALGDSLEQVVALNPDLIISTWDESYDQYVKIAPSVLLKTTMPLKERMQKLGQLIGREEEAQKWSTAFDARLEQAKAHLHANMAPNTTVTILSIFQKDLQVYGYRNMGGEVLYNMLEVQPPPAVKKLFAHSDKWNATVSMESLTELTGTDIILNVYDPEGSGKQKLQELQQSEVWKSLDAVKNGRVHMVNYYDLFYEDPIAVDNQIQMLSDLLTK</sequence>
<evidence type="ECO:0000256" key="1">
    <source>
        <dbReference type="ARBA" id="ARBA00004196"/>
    </source>
</evidence>
<dbReference type="RefSeq" id="WP_347326237.1">
    <property type="nucleotide sequence ID" value="NZ_JBCGUH010000010.1"/>
</dbReference>
<dbReference type="Pfam" id="PF01497">
    <property type="entry name" value="Peripla_BP_2"/>
    <property type="match status" value="1"/>
</dbReference>
<comment type="caution">
    <text evidence="11">The sequence shown here is derived from an EMBL/GenBank/DDBJ whole genome shotgun (WGS) entry which is preliminary data.</text>
</comment>
<dbReference type="SMART" id="SM00342">
    <property type="entry name" value="HTH_ARAC"/>
    <property type="match status" value="1"/>
</dbReference>
<feature type="region of interest" description="Disordered" evidence="8">
    <location>
        <begin position="354"/>
        <end position="373"/>
    </location>
</feature>
<dbReference type="PANTHER" id="PTHR30532">
    <property type="entry name" value="IRON III DICITRATE-BINDING PERIPLASMIC PROTEIN"/>
    <property type="match status" value="1"/>
</dbReference>
<accession>A0ABW4RDT6</accession>
<keyword evidence="4" id="KW-0732">Signal</keyword>
<dbReference type="Pfam" id="PF12833">
    <property type="entry name" value="HTH_18"/>
    <property type="match status" value="1"/>
</dbReference>